<dbReference type="EMBL" id="JBHTLR010000019">
    <property type="protein sequence ID" value="MFD1217896.1"/>
    <property type="molecule type" value="Genomic_DNA"/>
</dbReference>
<dbReference type="Gene3D" id="3.90.1140.10">
    <property type="entry name" value="Cyclic phosphodiesterase"/>
    <property type="match status" value="1"/>
</dbReference>
<dbReference type="HAMAP" id="MF_01940">
    <property type="entry name" value="RNA_CPDase"/>
    <property type="match status" value="1"/>
</dbReference>
<protein>
    <recommendedName>
        <fullName evidence="2">RNA 2',3'-cyclic phosphodiesterase</fullName>
        <shortName evidence="2">RNA 2',3'-CPDase</shortName>
        <ecNumber evidence="2">3.1.4.58</ecNumber>
    </recommendedName>
</protein>
<dbReference type="Pfam" id="PF02834">
    <property type="entry name" value="LigT_PEase"/>
    <property type="match status" value="1"/>
</dbReference>
<dbReference type="InterPro" id="IPR014051">
    <property type="entry name" value="Phosphoesterase_HXTX"/>
</dbReference>
<evidence type="ECO:0000256" key="2">
    <source>
        <dbReference type="HAMAP-Rule" id="MF_01940"/>
    </source>
</evidence>
<feature type="short sequence motif" description="HXTX 2" evidence="2">
    <location>
        <begin position="135"/>
        <end position="138"/>
    </location>
</feature>
<dbReference type="PANTHER" id="PTHR35561:SF1">
    <property type="entry name" value="RNA 2',3'-CYCLIC PHOSPHODIESTERASE"/>
    <property type="match status" value="1"/>
</dbReference>
<comment type="catalytic activity">
    <reaction evidence="2">
        <text>a 3'-end 2',3'-cyclophospho-ribonucleotide-RNA + H2O = a 3'-end 2'-phospho-ribonucleotide-RNA + H(+)</text>
        <dbReference type="Rhea" id="RHEA:11828"/>
        <dbReference type="Rhea" id="RHEA-COMP:10464"/>
        <dbReference type="Rhea" id="RHEA-COMP:17353"/>
        <dbReference type="ChEBI" id="CHEBI:15377"/>
        <dbReference type="ChEBI" id="CHEBI:15378"/>
        <dbReference type="ChEBI" id="CHEBI:83064"/>
        <dbReference type="ChEBI" id="CHEBI:173113"/>
        <dbReference type="EC" id="3.1.4.58"/>
    </reaction>
</comment>
<reference evidence="5" key="1">
    <citation type="journal article" date="2019" name="Int. J. Syst. Evol. Microbiol.">
        <title>The Global Catalogue of Microorganisms (GCM) 10K type strain sequencing project: providing services to taxonomists for standard genome sequencing and annotation.</title>
        <authorList>
            <consortium name="The Broad Institute Genomics Platform"/>
            <consortium name="The Broad Institute Genome Sequencing Center for Infectious Disease"/>
            <person name="Wu L."/>
            <person name="Ma J."/>
        </authorList>
    </citation>
    <scope>NUCLEOTIDE SEQUENCE [LARGE SCALE GENOMIC DNA]</scope>
    <source>
        <strain evidence="5">CCUG 54356</strain>
    </source>
</reference>
<keyword evidence="1 2" id="KW-0378">Hydrolase</keyword>
<feature type="active site" description="Proton donor" evidence="2">
    <location>
        <position position="50"/>
    </location>
</feature>
<dbReference type="NCBIfam" id="TIGR02258">
    <property type="entry name" value="2_5_ligase"/>
    <property type="match status" value="1"/>
</dbReference>
<keyword evidence="5" id="KW-1185">Reference proteome</keyword>
<dbReference type="InterPro" id="IPR009097">
    <property type="entry name" value="Cyclic_Pdiesterase"/>
</dbReference>
<gene>
    <name evidence="4" type="primary">thpR</name>
    <name evidence="4" type="ORF">ACFQ2X_14915</name>
</gene>
<dbReference type="Proteomes" id="UP001597264">
    <property type="component" value="Unassembled WGS sequence"/>
</dbReference>
<dbReference type="EC" id="3.1.4.58" evidence="2"/>
<evidence type="ECO:0000313" key="4">
    <source>
        <dbReference type="EMBL" id="MFD1217896.1"/>
    </source>
</evidence>
<comment type="caution">
    <text evidence="4">The sequence shown here is derived from an EMBL/GenBank/DDBJ whole genome shotgun (WGS) entry which is preliminary data.</text>
</comment>
<proteinExistence type="inferred from homology"/>
<dbReference type="InterPro" id="IPR004175">
    <property type="entry name" value="RNA_CPDase"/>
</dbReference>
<feature type="short sequence motif" description="HXTX 1" evidence="2">
    <location>
        <begin position="50"/>
        <end position="53"/>
    </location>
</feature>
<organism evidence="4 5">
    <name type="scientific">Microbulbifer celer</name>
    <dbReference type="NCBI Taxonomy" id="435905"/>
    <lineage>
        <taxon>Bacteria</taxon>
        <taxon>Pseudomonadati</taxon>
        <taxon>Pseudomonadota</taxon>
        <taxon>Gammaproteobacteria</taxon>
        <taxon>Cellvibrionales</taxon>
        <taxon>Microbulbiferaceae</taxon>
        <taxon>Microbulbifer</taxon>
    </lineage>
</organism>
<feature type="active site" description="Proton acceptor" evidence="2">
    <location>
        <position position="135"/>
    </location>
</feature>
<evidence type="ECO:0000259" key="3">
    <source>
        <dbReference type="Pfam" id="PF02834"/>
    </source>
</evidence>
<comment type="function">
    <text evidence="2">Hydrolyzes RNA 2',3'-cyclic phosphodiester to an RNA 2'-phosphomonoester.</text>
</comment>
<accession>A0ABW3UBP5</accession>
<comment type="similarity">
    <text evidence="2">Belongs to the 2H phosphoesterase superfamily. ThpR family.</text>
</comment>
<sequence>MTNDQQEPLRLFIGIEPDAATQQFLDATVAHCKRLPLPRKLRWTSYSNRHLTLAFLGDTQPDRIPELESGLSDIAAGTAPLWATIVSTHPFPKQRAKLLAAELLPNPALDALHRKCAQLTLSIGKKPEAAGFRPHFTLARSPGGFSRIAPMPTEFQCQLDNIVLYQSVMAPGGSQYHPLVRYSLCGHSE</sequence>
<evidence type="ECO:0000256" key="1">
    <source>
        <dbReference type="ARBA" id="ARBA00022801"/>
    </source>
</evidence>
<dbReference type="SUPFAM" id="SSF55144">
    <property type="entry name" value="LigT-like"/>
    <property type="match status" value="1"/>
</dbReference>
<feature type="domain" description="Phosphoesterase HXTX" evidence="3">
    <location>
        <begin position="15"/>
        <end position="93"/>
    </location>
</feature>
<evidence type="ECO:0000313" key="5">
    <source>
        <dbReference type="Proteomes" id="UP001597264"/>
    </source>
</evidence>
<name>A0ABW3UBP5_9GAMM</name>
<dbReference type="RefSeq" id="WP_230439010.1">
    <property type="nucleotide sequence ID" value="NZ_CP087715.1"/>
</dbReference>
<dbReference type="PANTHER" id="PTHR35561">
    <property type="entry name" value="RNA 2',3'-CYCLIC PHOSPHODIESTERASE"/>
    <property type="match status" value="1"/>
</dbReference>